<dbReference type="Pfam" id="PF01473">
    <property type="entry name" value="Choline_bind_1"/>
    <property type="match status" value="1"/>
</dbReference>
<dbReference type="InParanoid" id="K0YV67"/>
<dbReference type="eggNOG" id="COG5263">
    <property type="taxonomic scope" value="Bacteria"/>
</dbReference>
<keyword evidence="6" id="KW-1185">Reference proteome</keyword>
<evidence type="ECO:0000313" key="5">
    <source>
        <dbReference type="EMBL" id="EJZ83379.1"/>
    </source>
</evidence>
<accession>K0YV67</accession>
<reference evidence="5 6" key="1">
    <citation type="submission" date="2012-08" db="EMBL/GenBank/DDBJ databases">
        <title>The Genome Sequence of Slackia piriformis YIT 12062.</title>
        <authorList>
            <consortium name="The Broad Institute Genome Sequencing Platform"/>
            <person name="Earl A."/>
            <person name="Ward D."/>
            <person name="Feldgarden M."/>
            <person name="Gevers D."/>
            <person name="Morotomi M."/>
            <person name="Walker B."/>
            <person name="Young S.K."/>
            <person name="Zeng Q."/>
            <person name="Gargeya S."/>
            <person name="Fitzgerald M."/>
            <person name="Haas B."/>
            <person name="Abouelleil A."/>
            <person name="Alvarado L."/>
            <person name="Arachchi H.M."/>
            <person name="Berlin A.M."/>
            <person name="Chapman S.B."/>
            <person name="Goldberg J."/>
            <person name="Griggs A."/>
            <person name="Gujja S."/>
            <person name="Hansen M."/>
            <person name="Howarth C."/>
            <person name="Imamovic A."/>
            <person name="Larimer J."/>
            <person name="McCowen C."/>
            <person name="Montmayeur A."/>
            <person name="Murphy C."/>
            <person name="Neiman D."/>
            <person name="Pearson M."/>
            <person name="Priest M."/>
            <person name="Roberts A."/>
            <person name="Saif S."/>
            <person name="Shea T."/>
            <person name="Sisk P."/>
            <person name="Sykes S."/>
            <person name="Wortman J."/>
            <person name="Nusbaum C."/>
            <person name="Birren B."/>
        </authorList>
    </citation>
    <scope>NUCLEOTIDE SEQUENCE [LARGE SCALE GENOMIC DNA]</scope>
    <source>
        <strain evidence="5 6">YIT 12062</strain>
    </source>
</reference>
<evidence type="ECO:0000313" key="6">
    <source>
        <dbReference type="Proteomes" id="UP000006069"/>
    </source>
</evidence>
<dbReference type="SUPFAM" id="SSF56281">
    <property type="entry name" value="Metallo-hydrolase/oxidoreductase"/>
    <property type="match status" value="2"/>
</dbReference>
<feature type="non-terminal residue" evidence="5">
    <location>
        <position position="572"/>
    </location>
</feature>
<evidence type="ECO:0000256" key="2">
    <source>
        <dbReference type="SAM" id="MobiDB-lite"/>
    </source>
</evidence>
<dbReference type="HOGENOM" id="CLU_015019_0_0_11"/>
<feature type="compositionally biased region" description="Polar residues" evidence="2">
    <location>
        <begin position="243"/>
        <end position="252"/>
    </location>
</feature>
<organism evidence="5 6">
    <name type="scientific">Slackia piriformis YIT 12062</name>
    <dbReference type="NCBI Taxonomy" id="742818"/>
    <lineage>
        <taxon>Bacteria</taxon>
        <taxon>Bacillati</taxon>
        <taxon>Actinomycetota</taxon>
        <taxon>Coriobacteriia</taxon>
        <taxon>Eggerthellales</taxon>
        <taxon>Eggerthellaceae</taxon>
        <taxon>Slackia</taxon>
    </lineage>
</organism>
<dbReference type="eggNOG" id="COG2333">
    <property type="taxonomic scope" value="Bacteria"/>
</dbReference>
<feature type="signal peptide" evidence="3">
    <location>
        <begin position="1"/>
        <end position="42"/>
    </location>
</feature>
<dbReference type="InterPro" id="IPR001279">
    <property type="entry name" value="Metallo-B-lactamas"/>
</dbReference>
<dbReference type="EMBL" id="ADMD01000007">
    <property type="protein sequence ID" value="EJZ83379.1"/>
    <property type="molecule type" value="Genomic_DNA"/>
</dbReference>
<protein>
    <recommendedName>
        <fullName evidence="4">Metallo-beta-lactamase domain-containing protein</fullName>
    </recommendedName>
</protein>
<keyword evidence="1" id="KW-0677">Repeat</keyword>
<feature type="region of interest" description="Disordered" evidence="2">
    <location>
        <begin position="196"/>
        <end position="252"/>
    </location>
</feature>
<feature type="chain" id="PRO_5003844792" description="Metallo-beta-lactamase domain-containing protein" evidence="3">
    <location>
        <begin position="43"/>
        <end position="572"/>
    </location>
</feature>
<evidence type="ECO:0000259" key="4">
    <source>
        <dbReference type="Pfam" id="PF00753"/>
    </source>
</evidence>
<evidence type="ECO:0000256" key="1">
    <source>
        <dbReference type="ARBA" id="ARBA00022737"/>
    </source>
</evidence>
<dbReference type="Pfam" id="PF00753">
    <property type="entry name" value="Lactamase_B"/>
    <property type="match status" value="1"/>
</dbReference>
<dbReference type="InterPro" id="IPR036866">
    <property type="entry name" value="RibonucZ/Hydroxyglut_hydro"/>
</dbReference>
<dbReference type="Gene3D" id="3.60.15.10">
    <property type="entry name" value="Ribonuclease Z/Hydroxyacylglutathione hydrolase-like"/>
    <property type="match status" value="1"/>
</dbReference>
<name>K0YV67_9ACTN</name>
<proteinExistence type="predicted"/>
<feature type="domain" description="Metallo-beta-lactamase" evidence="4">
    <location>
        <begin position="58"/>
        <end position="212"/>
    </location>
</feature>
<comment type="caution">
    <text evidence="5">The sequence shown here is derived from an EMBL/GenBank/DDBJ whole genome shotgun (WGS) entry which is preliminary data.</text>
</comment>
<dbReference type="SUPFAM" id="SSF69360">
    <property type="entry name" value="Cell wall binding repeat"/>
    <property type="match status" value="1"/>
</dbReference>
<dbReference type="PANTHER" id="PTHR30619">
    <property type="entry name" value="DNA INTERNALIZATION/COMPETENCE PROTEIN COMEC/REC2"/>
    <property type="match status" value="1"/>
</dbReference>
<gene>
    <name evidence="5" type="ORF">HMPREF9451_00884</name>
</gene>
<evidence type="ECO:0000256" key="3">
    <source>
        <dbReference type="SAM" id="SignalP"/>
    </source>
</evidence>
<sequence length="572" mass="61348">MRTTALFLRGRFFLASRVALAKAALLFATLCAALLFAAPAYAEEASSDDKVHIMTLEGSDAIIIESNGVFGMVDSGEDDDYPDGSDPRYPLRPGITQGHGHQDEVVAYMRSIGVTEDNFDFYIGTHPHSDHIGSADEVIRAFHPKRVYVPEYKDEYISYDPALWDNRYVYDRMIEAAYEVGATVIWGLDPSAPAFPEMPDADLGGNSELEGDGSGNVEDDGSGSSDGLGGSNGSGEVDDPSDSDNIGQAGQDSVDLNSFAEDEADGEGAAEAYALGDPNGSWAGRLIEDGPEPQHDPVTLDEAAGLDFQRNDIAAASDMPGGPVGTIGNPRFMLGDFSIEIMNYGDDYKTTPVADANWFSWGVKVSAYGKAAFLAGDIGNYDGDEDRLAVQLGHVDVLKMGHHGLSTSSTPEYLSALAPDYAMWTSDYATLPSDRLDVLNELGTRVWNSASSALAGCDAVVFSFGASGVVAEGPDEAVVEERDESPFWTAYQCGAKTPLSGWVAAGDSWLWFDGSSHAVENSWVSYRGSWYYVGEDALMRTGWVSDGSAWYLMDSSGRMMSGGWVNDGTGWY</sequence>
<keyword evidence="3" id="KW-0732">Signal</keyword>
<feature type="compositionally biased region" description="Basic and acidic residues" evidence="2">
    <location>
        <begin position="286"/>
        <end position="295"/>
    </location>
</feature>
<dbReference type="Proteomes" id="UP000006069">
    <property type="component" value="Unassembled WGS sequence"/>
</dbReference>
<feature type="compositionally biased region" description="Gly residues" evidence="2">
    <location>
        <begin position="224"/>
        <end position="233"/>
    </location>
</feature>
<dbReference type="InterPro" id="IPR018337">
    <property type="entry name" value="Cell_wall/Cho-bd_repeat"/>
</dbReference>
<feature type="region of interest" description="Disordered" evidence="2">
    <location>
        <begin position="272"/>
        <end position="297"/>
    </location>
</feature>
<dbReference type="PANTHER" id="PTHR30619:SF7">
    <property type="entry name" value="BETA-LACTAMASE DOMAIN PROTEIN"/>
    <property type="match status" value="1"/>
</dbReference>
<dbReference type="Gene3D" id="2.10.270.10">
    <property type="entry name" value="Cholin Binding"/>
    <property type="match status" value="1"/>
</dbReference>
<dbReference type="AlphaFoldDB" id="K0YV67"/>
<dbReference type="InterPro" id="IPR052159">
    <property type="entry name" value="Competence_DNA_uptake"/>
</dbReference>